<dbReference type="PANTHER" id="PTHR43685">
    <property type="entry name" value="GLYCOSYLTRANSFERASE"/>
    <property type="match status" value="1"/>
</dbReference>
<dbReference type="EMBL" id="BMXI01000017">
    <property type="protein sequence ID" value="GHC64092.1"/>
    <property type="molecule type" value="Genomic_DNA"/>
</dbReference>
<accession>A0A918TW54</accession>
<dbReference type="Gene3D" id="3.90.550.10">
    <property type="entry name" value="Spore Coat Polysaccharide Biosynthesis Protein SpsA, Chain A"/>
    <property type="match status" value="1"/>
</dbReference>
<protein>
    <recommendedName>
        <fullName evidence="2">Glycosyltransferase 2-like domain-containing protein</fullName>
    </recommendedName>
</protein>
<gene>
    <name evidence="3" type="ORF">GCM10007100_34660</name>
</gene>
<dbReference type="InterPro" id="IPR017853">
    <property type="entry name" value="GH"/>
</dbReference>
<name>A0A918TW54_9BACT</name>
<dbReference type="InterPro" id="IPR001173">
    <property type="entry name" value="Glyco_trans_2-like"/>
</dbReference>
<dbReference type="Pfam" id="PF00535">
    <property type="entry name" value="Glycos_transf_2"/>
    <property type="match status" value="1"/>
</dbReference>
<dbReference type="SUPFAM" id="SSF53448">
    <property type="entry name" value="Nucleotide-diphospho-sugar transferases"/>
    <property type="match status" value="1"/>
</dbReference>
<reference evidence="3" key="1">
    <citation type="journal article" date="2014" name="Int. J. Syst. Evol. Microbiol.">
        <title>Complete genome sequence of Corynebacterium casei LMG S-19264T (=DSM 44701T), isolated from a smear-ripened cheese.</title>
        <authorList>
            <consortium name="US DOE Joint Genome Institute (JGI-PGF)"/>
            <person name="Walter F."/>
            <person name="Albersmeier A."/>
            <person name="Kalinowski J."/>
            <person name="Ruckert C."/>
        </authorList>
    </citation>
    <scope>NUCLEOTIDE SEQUENCE</scope>
    <source>
        <strain evidence="3">KCTC 12988</strain>
    </source>
</reference>
<dbReference type="PANTHER" id="PTHR43685:SF3">
    <property type="entry name" value="SLR2126 PROTEIN"/>
    <property type="match status" value="1"/>
</dbReference>
<dbReference type="InterPro" id="IPR050834">
    <property type="entry name" value="Glycosyltransf_2"/>
</dbReference>
<dbReference type="Gene3D" id="3.20.20.80">
    <property type="entry name" value="Glycosidases"/>
    <property type="match status" value="1"/>
</dbReference>
<dbReference type="AlphaFoldDB" id="A0A918TW54"/>
<dbReference type="InterPro" id="IPR029044">
    <property type="entry name" value="Nucleotide-diphossugar_trans"/>
</dbReference>
<proteinExistence type="predicted"/>
<feature type="region of interest" description="Disordered" evidence="1">
    <location>
        <begin position="607"/>
        <end position="628"/>
    </location>
</feature>
<dbReference type="Proteomes" id="UP000644507">
    <property type="component" value="Unassembled WGS sequence"/>
</dbReference>
<sequence length="718" mass="81108">MPDAAAVSLTVHGRFFHRGDQQVFLRAVTYGPFPPDREPDVDSEFARIAAAGFNCVRIYLTPTLEELDLAEKHGLLVMATVPWHWDSLFTENPATIADAKRELTVFLQRHGPHPALGALLLANEIRPDLVRFMGPLQVREVIEDLIEHCHSLAPALLVAYANFPTTEYLEPRNADFTAFNVYLEKQEDFERYVRRLHNIAGDRPLLLTEFGFSTWREKEVGLSAQELEDKQAEMLSWAHRVAEEEATAGFTVYSWSDLWFNGGREVTDWSFGLTRRDGSEKPALARIREEFSQKELPPTEPSLFTIAICTRNGGHRLKDNLPHFENIVDPNFELVVVDDGSSDDTRKIVDHFAQQTSLDIRVLSQEPSGLSAARNHAAREGRGEFIVYIDDDARPHPLWLKYLRKAFARNPNAAAAGGPNLPPAPSSRQNAIVTACAGNASHILFTDTTAEHLPGCNFALRRELLLEMGGFDKRYHAAGDDVDVCWRLLDAGYDLAFHPAACVFHDRRPDIKGFFRQQRGYGEAEALLFQKHPQRFGSDGIRWKGFLYSGATLSPDEGAVIYHGPMGEAPYQMLNLRHMPMRALADGYDTPFNRWLLKLTEKLASRQRRKTRQKFRGPVAKWHPSSPQPYAHEIATRRDYSLGECAPRARVLASLIEQGWVISRDEQFADLEKGPLRLILAETIHSADSTTLHLRLMYPPIPVEEVLEKLGQVIEGKQ</sequence>
<keyword evidence="4" id="KW-1185">Reference proteome</keyword>
<comment type="caution">
    <text evidence="3">The sequence shown here is derived from an EMBL/GenBank/DDBJ whole genome shotgun (WGS) entry which is preliminary data.</text>
</comment>
<evidence type="ECO:0000259" key="2">
    <source>
        <dbReference type="Pfam" id="PF00535"/>
    </source>
</evidence>
<dbReference type="SUPFAM" id="SSF51445">
    <property type="entry name" value="(Trans)glycosidases"/>
    <property type="match status" value="1"/>
</dbReference>
<evidence type="ECO:0000313" key="3">
    <source>
        <dbReference type="EMBL" id="GHC64092.1"/>
    </source>
</evidence>
<evidence type="ECO:0000256" key="1">
    <source>
        <dbReference type="SAM" id="MobiDB-lite"/>
    </source>
</evidence>
<reference evidence="3" key="2">
    <citation type="submission" date="2020-09" db="EMBL/GenBank/DDBJ databases">
        <authorList>
            <person name="Sun Q."/>
            <person name="Kim S."/>
        </authorList>
    </citation>
    <scope>NUCLEOTIDE SEQUENCE</scope>
    <source>
        <strain evidence="3">KCTC 12988</strain>
    </source>
</reference>
<organism evidence="3 4">
    <name type="scientific">Roseibacillus persicicus</name>
    <dbReference type="NCBI Taxonomy" id="454148"/>
    <lineage>
        <taxon>Bacteria</taxon>
        <taxon>Pseudomonadati</taxon>
        <taxon>Verrucomicrobiota</taxon>
        <taxon>Verrucomicrobiia</taxon>
        <taxon>Verrucomicrobiales</taxon>
        <taxon>Verrucomicrobiaceae</taxon>
        <taxon>Roseibacillus</taxon>
    </lineage>
</organism>
<dbReference type="CDD" id="cd04186">
    <property type="entry name" value="GT_2_like_c"/>
    <property type="match status" value="1"/>
</dbReference>
<feature type="domain" description="Glycosyltransferase 2-like" evidence="2">
    <location>
        <begin position="305"/>
        <end position="464"/>
    </location>
</feature>
<evidence type="ECO:0000313" key="4">
    <source>
        <dbReference type="Proteomes" id="UP000644507"/>
    </source>
</evidence>